<dbReference type="InterPro" id="IPR054015">
    <property type="entry name" value="ExsA-like_N"/>
</dbReference>
<evidence type="ECO:0000313" key="6">
    <source>
        <dbReference type="Proteomes" id="UP000275777"/>
    </source>
</evidence>
<name>A0A3S4LEL0_CHRVL</name>
<dbReference type="PANTHER" id="PTHR43280">
    <property type="entry name" value="ARAC-FAMILY TRANSCRIPTIONAL REGULATOR"/>
    <property type="match status" value="1"/>
</dbReference>
<dbReference type="Pfam" id="PF22200">
    <property type="entry name" value="ExsA_N"/>
    <property type="match status" value="1"/>
</dbReference>
<proteinExistence type="predicted"/>
<reference evidence="5 6" key="1">
    <citation type="submission" date="2018-12" db="EMBL/GenBank/DDBJ databases">
        <authorList>
            <consortium name="Pathogen Informatics"/>
        </authorList>
    </citation>
    <scope>NUCLEOTIDE SEQUENCE [LARGE SCALE GENOMIC DNA]</scope>
    <source>
        <strain evidence="5 6">NCTC9695</strain>
    </source>
</reference>
<dbReference type="Gene3D" id="1.10.10.60">
    <property type="entry name" value="Homeodomain-like"/>
    <property type="match status" value="1"/>
</dbReference>
<evidence type="ECO:0000256" key="1">
    <source>
        <dbReference type="ARBA" id="ARBA00023015"/>
    </source>
</evidence>
<dbReference type="GO" id="GO:0043565">
    <property type="term" value="F:sequence-specific DNA binding"/>
    <property type="evidence" value="ECO:0007669"/>
    <property type="project" value="InterPro"/>
</dbReference>
<protein>
    <submittedName>
        <fullName evidence="5">Chb operon repressor</fullName>
    </submittedName>
</protein>
<dbReference type="PANTHER" id="PTHR43280:SF2">
    <property type="entry name" value="HTH-TYPE TRANSCRIPTIONAL REGULATOR EXSA"/>
    <property type="match status" value="1"/>
</dbReference>
<evidence type="ECO:0000256" key="3">
    <source>
        <dbReference type="ARBA" id="ARBA00023163"/>
    </source>
</evidence>
<dbReference type="PRINTS" id="PR00032">
    <property type="entry name" value="HTHARAC"/>
</dbReference>
<keyword evidence="3" id="KW-0804">Transcription</keyword>
<evidence type="ECO:0000256" key="2">
    <source>
        <dbReference type="ARBA" id="ARBA00023125"/>
    </source>
</evidence>
<dbReference type="AlphaFoldDB" id="A0A3S4LEL0"/>
<dbReference type="Proteomes" id="UP000275777">
    <property type="component" value="Chromosome"/>
</dbReference>
<keyword evidence="1" id="KW-0805">Transcription regulation</keyword>
<dbReference type="Pfam" id="PF12833">
    <property type="entry name" value="HTH_18"/>
    <property type="match status" value="1"/>
</dbReference>
<gene>
    <name evidence="5" type="primary">chbR</name>
    <name evidence="5" type="ORF">NCTC9695_00933</name>
</gene>
<sequence>MRNVKPILADGSSSILHKTLETNLENKAIYIATPLIVYIKQGKQIIRDHDAMAHIVEENHLIFLSKGVYTVSDYVTGSDIFEAVLLFYDDKLIAKYLSRAAGTGHSHTDGLQNNAHGTYILHANQQIQRYIDSLNYVYKDAEGSDALLELKLLELLHLIAIQDKSFRFLRELSSGGSRKRRPITDFMEQYYSHKLKIEDYALLTGRSLSTFIRDFRRSYNTTPNRWIIEKKVDIAHQLLTAKNYSVTDAAAEVGYENTSHFIKVYKQRYGVTPKKAKAFAAEL</sequence>
<dbReference type="SMART" id="SM00342">
    <property type="entry name" value="HTH_ARAC"/>
    <property type="match status" value="1"/>
</dbReference>
<evidence type="ECO:0000313" key="5">
    <source>
        <dbReference type="EMBL" id="VEB40533.1"/>
    </source>
</evidence>
<dbReference type="InterPro" id="IPR009057">
    <property type="entry name" value="Homeodomain-like_sf"/>
</dbReference>
<dbReference type="PROSITE" id="PS01124">
    <property type="entry name" value="HTH_ARAC_FAMILY_2"/>
    <property type="match status" value="1"/>
</dbReference>
<accession>A0A3S4LEL0</accession>
<dbReference type="PROSITE" id="PS00041">
    <property type="entry name" value="HTH_ARAC_FAMILY_1"/>
    <property type="match status" value="1"/>
</dbReference>
<dbReference type="InterPro" id="IPR018062">
    <property type="entry name" value="HTH_AraC-typ_CS"/>
</dbReference>
<keyword evidence="2" id="KW-0238">DNA-binding</keyword>
<dbReference type="GO" id="GO:0003700">
    <property type="term" value="F:DNA-binding transcription factor activity"/>
    <property type="evidence" value="ECO:0007669"/>
    <property type="project" value="InterPro"/>
</dbReference>
<dbReference type="EMBL" id="LR134182">
    <property type="protein sequence ID" value="VEB40533.1"/>
    <property type="molecule type" value="Genomic_DNA"/>
</dbReference>
<feature type="domain" description="HTH araC/xylS-type" evidence="4">
    <location>
        <begin position="181"/>
        <end position="279"/>
    </location>
</feature>
<dbReference type="InterPro" id="IPR020449">
    <property type="entry name" value="Tscrpt_reg_AraC-type_HTH"/>
</dbReference>
<evidence type="ECO:0000259" key="4">
    <source>
        <dbReference type="PROSITE" id="PS01124"/>
    </source>
</evidence>
<organism evidence="5 6">
    <name type="scientific">Chromobacterium violaceum</name>
    <dbReference type="NCBI Taxonomy" id="536"/>
    <lineage>
        <taxon>Bacteria</taxon>
        <taxon>Pseudomonadati</taxon>
        <taxon>Pseudomonadota</taxon>
        <taxon>Betaproteobacteria</taxon>
        <taxon>Neisseriales</taxon>
        <taxon>Chromobacteriaceae</taxon>
        <taxon>Chromobacterium</taxon>
    </lineage>
</organism>
<dbReference type="InterPro" id="IPR018060">
    <property type="entry name" value="HTH_AraC"/>
</dbReference>
<dbReference type="SUPFAM" id="SSF46689">
    <property type="entry name" value="Homeodomain-like"/>
    <property type="match status" value="2"/>
</dbReference>